<dbReference type="PANTHER" id="PTHR31286:SF79">
    <property type="entry name" value="N-6 ADENINE-SPECIFIC DNA METHYLASE"/>
    <property type="match status" value="1"/>
</dbReference>
<name>A0A9J5Z086_SOLCO</name>
<dbReference type="Proteomes" id="UP000824120">
    <property type="component" value="Chromosome 5"/>
</dbReference>
<proteinExistence type="predicted"/>
<accession>A0A9J5Z086</accession>
<organism evidence="2 3">
    <name type="scientific">Solanum commersonii</name>
    <name type="common">Commerson's wild potato</name>
    <name type="synonym">Commerson's nightshade</name>
    <dbReference type="NCBI Taxonomy" id="4109"/>
    <lineage>
        <taxon>Eukaryota</taxon>
        <taxon>Viridiplantae</taxon>
        <taxon>Streptophyta</taxon>
        <taxon>Embryophyta</taxon>
        <taxon>Tracheophyta</taxon>
        <taxon>Spermatophyta</taxon>
        <taxon>Magnoliopsida</taxon>
        <taxon>eudicotyledons</taxon>
        <taxon>Gunneridae</taxon>
        <taxon>Pentapetalae</taxon>
        <taxon>asterids</taxon>
        <taxon>lamiids</taxon>
        <taxon>Solanales</taxon>
        <taxon>Solanaceae</taxon>
        <taxon>Solanoideae</taxon>
        <taxon>Solaneae</taxon>
        <taxon>Solanum</taxon>
    </lineage>
</organism>
<gene>
    <name evidence="2" type="ORF">H5410_026835</name>
</gene>
<sequence>MEYSNGIPRISWIEEEVDKMNVIEGLQFAVIGKFSYGWPDLEDLRNQILKQCKIKGECKIGLLRHIHILMRFNLMEDFELLFSLASAVGKPIQLDMATINRTRLSYAKVKVQLDLTAKLSNYVELEVVNRRTQINKVQKDTWKRNVGACILALKRKEDEAVIEG</sequence>
<dbReference type="InterPro" id="IPR040256">
    <property type="entry name" value="At4g02000-like"/>
</dbReference>
<dbReference type="AlphaFoldDB" id="A0A9J5Z086"/>
<feature type="domain" description="DUF4283" evidence="1">
    <location>
        <begin position="24"/>
        <end position="79"/>
    </location>
</feature>
<protein>
    <recommendedName>
        <fullName evidence="1">DUF4283 domain-containing protein</fullName>
    </recommendedName>
</protein>
<comment type="caution">
    <text evidence="2">The sequence shown here is derived from an EMBL/GenBank/DDBJ whole genome shotgun (WGS) entry which is preliminary data.</text>
</comment>
<dbReference type="Pfam" id="PF14111">
    <property type="entry name" value="DUF4283"/>
    <property type="match status" value="1"/>
</dbReference>
<evidence type="ECO:0000259" key="1">
    <source>
        <dbReference type="Pfam" id="PF14111"/>
    </source>
</evidence>
<keyword evidence="3" id="KW-1185">Reference proteome</keyword>
<evidence type="ECO:0000313" key="2">
    <source>
        <dbReference type="EMBL" id="KAG5605343.1"/>
    </source>
</evidence>
<reference evidence="2 3" key="1">
    <citation type="submission" date="2020-09" db="EMBL/GenBank/DDBJ databases">
        <title>De no assembly of potato wild relative species, Solanum commersonii.</title>
        <authorList>
            <person name="Cho K."/>
        </authorList>
    </citation>
    <scope>NUCLEOTIDE SEQUENCE [LARGE SCALE GENOMIC DNA]</scope>
    <source>
        <strain evidence="2">LZ3.2</strain>
        <tissue evidence="2">Leaf</tissue>
    </source>
</reference>
<dbReference type="PANTHER" id="PTHR31286">
    <property type="entry name" value="GLYCINE-RICH CELL WALL STRUCTURAL PROTEIN 1.8-LIKE"/>
    <property type="match status" value="1"/>
</dbReference>
<evidence type="ECO:0000313" key="3">
    <source>
        <dbReference type="Proteomes" id="UP000824120"/>
    </source>
</evidence>
<dbReference type="InterPro" id="IPR025558">
    <property type="entry name" value="DUF4283"/>
</dbReference>
<dbReference type="EMBL" id="JACXVP010000005">
    <property type="protein sequence ID" value="KAG5605343.1"/>
    <property type="molecule type" value="Genomic_DNA"/>
</dbReference>